<accession>A0A2S6ZFG6</accession>
<gene>
    <name evidence="2" type="ORF">XthCFBP4691_09755</name>
</gene>
<dbReference type="AlphaFoldDB" id="A0A2S6ZFG6"/>
<dbReference type="EMBL" id="MIGX01000038">
    <property type="protein sequence ID" value="PPT90992.1"/>
    <property type="molecule type" value="Genomic_DNA"/>
</dbReference>
<reference evidence="2 3" key="1">
    <citation type="submission" date="2016-08" db="EMBL/GenBank/DDBJ databases">
        <title>Evolution of the type three secretion system and type three effector repertoires in Xanthomonas.</title>
        <authorList>
            <person name="Merda D."/>
            <person name="Briand M."/>
            <person name="Bosis E."/>
            <person name="Rousseau C."/>
            <person name="Portier P."/>
            <person name="Jacques M.-A."/>
            <person name="Fischer-Le Saux M."/>
        </authorList>
    </citation>
    <scope>NUCLEOTIDE SEQUENCE [LARGE SCALE GENOMIC DNA]</scope>
    <source>
        <strain evidence="2 3">CFBP 4691</strain>
    </source>
</reference>
<dbReference type="Proteomes" id="UP000239898">
    <property type="component" value="Unassembled WGS sequence"/>
</dbReference>
<keyword evidence="3" id="KW-1185">Reference proteome</keyword>
<organism evidence="2 3">
    <name type="scientific">Xanthomonas theicola</name>
    <dbReference type="NCBI Taxonomy" id="56464"/>
    <lineage>
        <taxon>Bacteria</taxon>
        <taxon>Pseudomonadati</taxon>
        <taxon>Pseudomonadota</taxon>
        <taxon>Gammaproteobacteria</taxon>
        <taxon>Lysobacterales</taxon>
        <taxon>Lysobacteraceae</taxon>
        <taxon>Xanthomonas</taxon>
    </lineage>
</organism>
<evidence type="ECO:0000256" key="1">
    <source>
        <dbReference type="SAM" id="MobiDB-lite"/>
    </source>
</evidence>
<feature type="region of interest" description="Disordered" evidence="1">
    <location>
        <begin position="1"/>
        <end position="162"/>
    </location>
</feature>
<feature type="compositionally biased region" description="Basic residues" evidence="1">
    <location>
        <begin position="135"/>
        <end position="144"/>
    </location>
</feature>
<feature type="compositionally biased region" description="Basic and acidic residues" evidence="1">
    <location>
        <begin position="21"/>
        <end position="35"/>
    </location>
</feature>
<feature type="compositionally biased region" description="Low complexity" evidence="1">
    <location>
        <begin position="8"/>
        <end position="17"/>
    </location>
</feature>
<name>A0A2S6ZFG6_9XANT</name>
<evidence type="ECO:0000313" key="2">
    <source>
        <dbReference type="EMBL" id="PPT90992.1"/>
    </source>
</evidence>
<proteinExistence type="predicted"/>
<evidence type="ECO:0000313" key="3">
    <source>
        <dbReference type="Proteomes" id="UP000239898"/>
    </source>
</evidence>
<comment type="caution">
    <text evidence="2">The sequence shown here is derived from an EMBL/GenBank/DDBJ whole genome shotgun (WGS) entry which is preliminary data.</text>
</comment>
<sequence length="173" mass="17964">MAGHVRTSRSSTAAAATGGLIEKRQQLRVPRERIAGFEPAAPAPAVPGTAPQTGGINGKRPSRKDARRAANAQGGGGSPCRIDRGRGAGSRPLARADRARLPPGTAAPAIVQGARRARSQGTRRSRPSRRMAPGHPRRGRRRCAARPQASNGSAAASPFGRGVRLPALLRIST</sequence>
<protein>
    <submittedName>
        <fullName evidence="2">Uncharacterized protein</fullName>
    </submittedName>
</protein>
<feature type="compositionally biased region" description="Basic residues" evidence="1">
    <location>
        <begin position="115"/>
        <end position="129"/>
    </location>
</feature>